<protein>
    <submittedName>
        <fullName evidence="6">WD domain, G-beta repeat, putative</fullName>
    </submittedName>
</protein>
<dbReference type="GO" id="GO:0005868">
    <property type="term" value="C:cytoplasmic dynein complex"/>
    <property type="evidence" value="ECO:0007669"/>
    <property type="project" value="InterPro"/>
</dbReference>
<dbReference type="GO" id="GO:0045503">
    <property type="term" value="F:dynein light chain binding"/>
    <property type="evidence" value="ECO:0007669"/>
    <property type="project" value="InterPro"/>
</dbReference>
<feature type="region of interest" description="Disordered" evidence="5">
    <location>
        <begin position="114"/>
        <end position="170"/>
    </location>
</feature>
<dbReference type="OrthoDB" id="2162425at2759"/>
<evidence type="ECO:0000313" key="7">
    <source>
        <dbReference type="Proteomes" id="UP000515908"/>
    </source>
</evidence>
<dbReference type="InterPro" id="IPR042505">
    <property type="entry name" value="DYNC2I1"/>
</dbReference>
<evidence type="ECO:0000256" key="5">
    <source>
        <dbReference type="SAM" id="MobiDB-lite"/>
    </source>
</evidence>
<keyword evidence="1 4" id="KW-0853">WD repeat</keyword>
<dbReference type="PROSITE" id="PS50082">
    <property type="entry name" value="WD_REPEATS_2"/>
    <property type="match status" value="1"/>
</dbReference>
<keyword evidence="3" id="KW-0689">Ribosomal protein</keyword>
<dbReference type="GO" id="GO:0005929">
    <property type="term" value="C:cilium"/>
    <property type="evidence" value="ECO:0007669"/>
    <property type="project" value="GOC"/>
</dbReference>
<proteinExistence type="predicted"/>
<dbReference type="PANTHER" id="PTHR16022:SF0">
    <property type="entry name" value="CYTOPLASMIC DYNEIN 2 INTERMEDIATE CHAIN 1"/>
    <property type="match status" value="1"/>
</dbReference>
<dbReference type="PROSITE" id="PS00678">
    <property type="entry name" value="WD_REPEATS_1"/>
    <property type="match status" value="1"/>
</dbReference>
<accession>A0A7G2CRH6</accession>
<feature type="repeat" description="WD" evidence="4">
    <location>
        <begin position="278"/>
        <end position="320"/>
    </location>
</feature>
<dbReference type="SMART" id="SM00320">
    <property type="entry name" value="WD40"/>
    <property type="match status" value="2"/>
</dbReference>
<evidence type="ECO:0000256" key="1">
    <source>
        <dbReference type="ARBA" id="ARBA00022574"/>
    </source>
</evidence>
<dbReference type="SUPFAM" id="SSF50978">
    <property type="entry name" value="WD40 repeat-like"/>
    <property type="match status" value="1"/>
</dbReference>
<dbReference type="InterPro" id="IPR015943">
    <property type="entry name" value="WD40/YVTN_repeat-like_dom_sf"/>
</dbReference>
<evidence type="ECO:0000256" key="4">
    <source>
        <dbReference type="PROSITE-ProRule" id="PRU00221"/>
    </source>
</evidence>
<dbReference type="InterPro" id="IPR036322">
    <property type="entry name" value="WD40_repeat_dom_sf"/>
</dbReference>
<dbReference type="Gene3D" id="2.130.10.10">
    <property type="entry name" value="YVTN repeat-like/Quinoprotein amine dehydrogenase"/>
    <property type="match status" value="2"/>
</dbReference>
<keyword evidence="7" id="KW-1185">Reference proteome</keyword>
<gene>
    <name evidence="6" type="ORF">ADEAN_000989400</name>
</gene>
<dbReference type="Proteomes" id="UP000515908">
    <property type="component" value="Chromosome 25"/>
</dbReference>
<dbReference type="Pfam" id="PF00400">
    <property type="entry name" value="WD40"/>
    <property type="match status" value="1"/>
</dbReference>
<dbReference type="GO" id="GO:0042073">
    <property type="term" value="P:intraciliary transport"/>
    <property type="evidence" value="ECO:0007669"/>
    <property type="project" value="InterPro"/>
</dbReference>
<sequence length="636" mass="70708">MREERRRQREERRREKKERKRSTAKNDDSDGEVDTAMLHRQGYRGQFEKDLARATALRRLVDLDDTSAVVVDLGPQTEYDMYIRNFGSSGLTQVGVQAPCEEDYVSTEVQAERVKTKNRSAQVPGDLGLYPEREAERNAFRLKGSGTTDREQDDEEDGGERKKDHQPPSVDAGLLASFLSRVYPVLGALMDEGASAAAVKTDKKSKGATSFSSSYTTLLFAGTRNRKVRKTVFSQANTQHLAVLYGSSEELGSSPQLDRFTSVILVWKARDPSAPEHLLVSSSEIRSICWSPSRPYILYAGTEDGCVVLWDLREPDRYHLNAGRYQKLVFRVPSFTTAWMTDNHVVPVCDVRVAGYNTPGSPRREEMEQLLSLDVSGVTRFWALNEKDTPKANISENDYGLNPLSTVRLYPANTYRTNRRGEEEEDPHTAGGAGGALDADTALCIRAHGVDFSPVDPSHYLVAMADGVRHVSRFSSVASPALYGPSTHYFETPVVVPSCLQFNTVDTRVFIAGYEDGTVRLYLTTESHPQLTVPLGGGAIVDVRPSLSSKWLTWALDDTGTIHLLDHAHRDRHVPLLSQPLNASDTGLCTALDTPSEEKADVKLLVLGFEKGMVQVHTLDNEKLQTPSSQRDENWL</sequence>
<dbReference type="InterPro" id="IPR019775">
    <property type="entry name" value="WD40_repeat_CS"/>
</dbReference>
<feature type="compositionally biased region" description="Basic and acidic residues" evidence="5">
    <location>
        <begin position="1"/>
        <end position="13"/>
    </location>
</feature>
<dbReference type="VEuPathDB" id="TriTrypDB:ADEAN_000989400"/>
<evidence type="ECO:0000256" key="3">
    <source>
        <dbReference type="ARBA" id="ARBA00022980"/>
    </source>
</evidence>
<evidence type="ECO:0000256" key="2">
    <source>
        <dbReference type="ARBA" id="ARBA00022737"/>
    </source>
</evidence>
<reference evidence="6 7" key="1">
    <citation type="submission" date="2020-08" db="EMBL/GenBank/DDBJ databases">
        <authorList>
            <person name="Newling K."/>
            <person name="Davey J."/>
            <person name="Forrester S."/>
        </authorList>
    </citation>
    <scope>NUCLEOTIDE SEQUENCE [LARGE SCALE GENOMIC DNA]</scope>
    <source>
        <strain evidence="7">Crithidia deanei Carvalho (ATCC PRA-265)</strain>
    </source>
</reference>
<feature type="region of interest" description="Disordered" evidence="5">
    <location>
        <begin position="1"/>
        <end position="41"/>
    </location>
</feature>
<organism evidence="6 7">
    <name type="scientific">Angomonas deanei</name>
    <dbReference type="NCBI Taxonomy" id="59799"/>
    <lineage>
        <taxon>Eukaryota</taxon>
        <taxon>Discoba</taxon>
        <taxon>Euglenozoa</taxon>
        <taxon>Kinetoplastea</taxon>
        <taxon>Metakinetoplastina</taxon>
        <taxon>Trypanosomatida</taxon>
        <taxon>Trypanosomatidae</taxon>
        <taxon>Strigomonadinae</taxon>
        <taxon>Angomonas</taxon>
    </lineage>
</organism>
<dbReference type="GO" id="GO:0005840">
    <property type="term" value="C:ribosome"/>
    <property type="evidence" value="ECO:0007669"/>
    <property type="project" value="UniProtKB-KW"/>
</dbReference>
<evidence type="ECO:0000313" key="6">
    <source>
        <dbReference type="EMBL" id="CAD2222350.1"/>
    </source>
</evidence>
<feature type="compositionally biased region" description="Basic residues" evidence="5">
    <location>
        <begin position="14"/>
        <end position="23"/>
    </location>
</feature>
<dbReference type="AlphaFoldDB" id="A0A7G2CRH6"/>
<name>A0A7G2CRH6_9TRYP</name>
<dbReference type="PANTHER" id="PTHR16022">
    <property type="entry name" value="WD REPEAT DOMAIN 60"/>
    <property type="match status" value="1"/>
</dbReference>
<dbReference type="InterPro" id="IPR001680">
    <property type="entry name" value="WD40_rpt"/>
</dbReference>
<dbReference type="EMBL" id="LR877169">
    <property type="protein sequence ID" value="CAD2222350.1"/>
    <property type="molecule type" value="Genomic_DNA"/>
</dbReference>
<dbReference type="GO" id="GO:0045504">
    <property type="term" value="F:dynein heavy chain binding"/>
    <property type="evidence" value="ECO:0007669"/>
    <property type="project" value="InterPro"/>
</dbReference>
<keyword evidence="2" id="KW-0677">Repeat</keyword>
<keyword evidence="3" id="KW-0687">Ribonucleoprotein</keyword>